<dbReference type="PANTHER" id="PTHR43766:SF1">
    <property type="entry name" value="TRYPTOPHAN--TRNA LIGASE, MITOCHONDRIAL"/>
    <property type="match status" value="1"/>
</dbReference>
<comment type="similarity">
    <text evidence="1 10">Belongs to the class-I aminoacyl-tRNA synthetase family.</text>
</comment>
<dbReference type="RefSeq" id="WP_077065460.1">
    <property type="nucleotide sequence ID" value="NZ_LKHV02000001.1"/>
</dbReference>
<dbReference type="GO" id="GO:0005524">
    <property type="term" value="F:ATP binding"/>
    <property type="evidence" value="ECO:0007669"/>
    <property type="project" value="UniProtKB-KW"/>
</dbReference>
<dbReference type="SUPFAM" id="SSF52374">
    <property type="entry name" value="Nucleotidylyl transferase"/>
    <property type="match status" value="1"/>
</dbReference>
<gene>
    <name evidence="11" type="primary">trpS</name>
    <name evidence="11" type="ORF">CC99x_01953</name>
</gene>
<dbReference type="EC" id="6.1.1.2" evidence="2 9"/>
<dbReference type="EMBL" id="LKHV01000011">
    <property type="protein sequence ID" value="KRG17830.1"/>
    <property type="molecule type" value="Genomic_DNA"/>
</dbReference>
<keyword evidence="7 10" id="KW-0030">Aminoacyl-tRNA synthetase</keyword>
<dbReference type="Gene3D" id="1.10.240.10">
    <property type="entry name" value="Tyrosyl-Transfer RNA Synthetase"/>
    <property type="match status" value="1"/>
</dbReference>
<keyword evidence="3 10" id="KW-0436">Ligase</keyword>
<evidence type="ECO:0000256" key="7">
    <source>
        <dbReference type="ARBA" id="ARBA00023146"/>
    </source>
</evidence>
<reference evidence="11" key="1">
    <citation type="submission" date="2015-09" db="EMBL/GenBank/DDBJ databases">
        <title>Draft Genome Sequences of Two Novel Amoeba-resistant Intranuclear Bacteria, Candidatus Berkiella cookevillensis and Candidatus Berkiella aquae.</title>
        <authorList>
            <person name="Mehari Y.T."/>
            <person name="Arivett B.A."/>
            <person name="Farone A.L."/>
            <person name="Gunderson J.H."/>
            <person name="Farone M.B."/>
        </authorList>
    </citation>
    <scope>NUCLEOTIDE SEQUENCE [LARGE SCALE GENOMIC DNA]</scope>
    <source>
        <strain evidence="11">CC99</strain>
    </source>
</reference>
<evidence type="ECO:0000256" key="6">
    <source>
        <dbReference type="ARBA" id="ARBA00022917"/>
    </source>
</evidence>
<dbReference type="AlphaFoldDB" id="A0A0Q9YAW1"/>
<evidence type="ECO:0000256" key="4">
    <source>
        <dbReference type="ARBA" id="ARBA00022741"/>
    </source>
</evidence>
<evidence type="ECO:0000256" key="8">
    <source>
        <dbReference type="ARBA" id="ARBA00049929"/>
    </source>
</evidence>
<keyword evidence="5 10" id="KW-0067">ATP-binding</keyword>
<evidence type="ECO:0000256" key="9">
    <source>
        <dbReference type="NCBIfam" id="TIGR00233"/>
    </source>
</evidence>
<organism evidence="11">
    <name type="scientific">Candidatus Berkiella cookevillensis</name>
    <dbReference type="NCBI Taxonomy" id="437022"/>
    <lineage>
        <taxon>Bacteria</taxon>
        <taxon>Pseudomonadati</taxon>
        <taxon>Pseudomonadota</taxon>
        <taxon>Gammaproteobacteria</taxon>
        <taxon>Candidatus Berkiellales</taxon>
        <taxon>Candidatus Berkiellaceae</taxon>
        <taxon>Candidatus Berkiella</taxon>
    </lineage>
</organism>
<sequence>MESNPSSDVKVFRRVVSGMRSTGALHLGHYHGVLKNWIKLQHEYECYFFVADWHALTTHYDEPENIENHVWEMLIDWLACGLNPGSCSLFIQSRIPEHAELHLLLSMITPLGWLERVPTYKDQQEKLKERDLATYGFLGYPLLQSADILAYKAGYVPVGEDQISHLELTREVARRFNFIYGKEPGYKEKILAAIQKMGAKNADLYNEAKKQYQESGNENALDRGRALVMAQNNLSLGDQERLYGYLEGSGRIILPEPEALLTQNSKFPGLDGQKMSKSYGNTIAIREDAESITKKIKTMPTDPARIRRSDPGTPEKCPVWSFHKVYSNQETQAWVQEGCTTAGIGCLECKKAVSDVVIEEQKPILERAQQYIDNPKLIKEIVREGCESARAVAKETLEEVRDVMGLPHRDR</sequence>
<keyword evidence="4 10" id="KW-0547">Nucleotide-binding</keyword>
<dbReference type="InterPro" id="IPR014729">
    <property type="entry name" value="Rossmann-like_a/b/a_fold"/>
</dbReference>
<evidence type="ECO:0000256" key="2">
    <source>
        <dbReference type="ARBA" id="ARBA00013161"/>
    </source>
</evidence>
<dbReference type="Gene3D" id="3.40.50.620">
    <property type="entry name" value="HUPs"/>
    <property type="match status" value="2"/>
</dbReference>
<evidence type="ECO:0000256" key="10">
    <source>
        <dbReference type="RuleBase" id="RU363036"/>
    </source>
</evidence>
<dbReference type="InterPro" id="IPR002306">
    <property type="entry name" value="Trp-tRNA-ligase"/>
</dbReference>
<accession>A0A0Q9YAW1</accession>
<dbReference type="PATRIC" id="fig|1590042.3.peg.1993"/>
<comment type="caution">
    <text evidence="11">The sequence shown here is derived from an EMBL/GenBank/DDBJ whole genome shotgun (WGS) entry which is preliminary data.</text>
</comment>
<dbReference type="PRINTS" id="PR01039">
    <property type="entry name" value="TRNASYNTHTRP"/>
</dbReference>
<evidence type="ECO:0000313" key="11">
    <source>
        <dbReference type="EMBL" id="KRG17830.1"/>
    </source>
</evidence>
<dbReference type="STRING" id="437022.CC99x_01953"/>
<evidence type="ECO:0000256" key="3">
    <source>
        <dbReference type="ARBA" id="ARBA00022598"/>
    </source>
</evidence>
<name>A0A0Q9YAW1_9GAMM</name>
<keyword evidence="6 10" id="KW-0648">Protein biosynthesis</keyword>
<dbReference type="GO" id="GO:0004830">
    <property type="term" value="F:tryptophan-tRNA ligase activity"/>
    <property type="evidence" value="ECO:0007669"/>
    <property type="project" value="UniProtKB-UniRule"/>
</dbReference>
<dbReference type="PANTHER" id="PTHR43766">
    <property type="entry name" value="TRYPTOPHAN--TRNA LIGASE, MITOCHONDRIAL"/>
    <property type="match status" value="1"/>
</dbReference>
<dbReference type="NCBIfam" id="NF008922">
    <property type="entry name" value="PRK12283.1"/>
    <property type="match status" value="1"/>
</dbReference>
<protein>
    <recommendedName>
        <fullName evidence="2 9">Tryptophan--tRNA ligase</fullName>
        <ecNumber evidence="2 9">6.1.1.2</ecNumber>
    </recommendedName>
</protein>
<dbReference type="GO" id="GO:0005829">
    <property type="term" value="C:cytosol"/>
    <property type="evidence" value="ECO:0007669"/>
    <property type="project" value="TreeGrafter"/>
</dbReference>
<dbReference type="NCBIfam" id="TIGR00233">
    <property type="entry name" value="trpS"/>
    <property type="match status" value="1"/>
</dbReference>
<evidence type="ECO:0000256" key="5">
    <source>
        <dbReference type="ARBA" id="ARBA00022840"/>
    </source>
</evidence>
<comment type="catalytic activity">
    <reaction evidence="8">
        <text>tRNA(Trp) + L-tryptophan + ATP = L-tryptophyl-tRNA(Trp) + AMP + diphosphate + H(+)</text>
        <dbReference type="Rhea" id="RHEA:24080"/>
        <dbReference type="Rhea" id="RHEA-COMP:9671"/>
        <dbReference type="Rhea" id="RHEA-COMP:9705"/>
        <dbReference type="ChEBI" id="CHEBI:15378"/>
        <dbReference type="ChEBI" id="CHEBI:30616"/>
        <dbReference type="ChEBI" id="CHEBI:33019"/>
        <dbReference type="ChEBI" id="CHEBI:57912"/>
        <dbReference type="ChEBI" id="CHEBI:78442"/>
        <dbReference type="ChEBI" id="CHEBI:78535"/>
        <dbReference type="ChEBI" id="CHEBI:456215"/>
        <dbReference type="EC" id="6.1.1.2"/>
    </reaction>
</comment>
<dbReference type="InterPro" id="IPR002305">
    <property type="entry name" value="aa-tRNA-synth_Ic"/>
</dbReference>
<dbReference type="Pfam" id="PF00579">
    <property type="entry name" value="tRNA-synt_1b"/>
    <property type="match status" value="2"/>
</dbReference>
<dbReference type="GO" id="GO:0006436">
    <property type="term" value="P:tryptophanyl-tRNA aminoacylation"/>
    <property type="evidence" value="ECO:0007669"/>
    <property type="project" value="UniProtKB-UniRule"/>
</dbReference>
<dbReference type="InterPro" id="IPR050203">
    <property type="entry name" value="Trp-tRNA_synthetase"/>
</dbReference>
<proteinExistence type="inferred from homology"/>
<dbReference type="FunFam" id="1.10.240.10:FF:000005">
    <property type="entry name" value="Tryptophan--tRNA ligase"/>
    <property type="match status" value="1"/>
</dbReference>
<dbReference type="CDD" id="cd00806">
    <property type="entry name" value="TrpRS_core"/>
    <property type="match status" value="1"/>
</dbReference>
<evidence type="ECO:0000256" key="1">
    <source>
        <dbReference type="ARBA" id="ARBA00005594"/>
    </source>
</evidence>